<proteinExistence type="predicted"/>
<name>A0A2P2QGQ5_RHIMU</name>
<sequence length="68" mass="8207">MITIVFFEIIDFSSMNVEAFLFHRSIATRIFKIKTSPKLFTVANRNMRWKILCIRKHLQTMLKSMKRK</sequence>
<dbReference type="AlphaFoldDB" id="A0A2P2QGQ5"/>
<protein>
    <submittedName>
        <fullName evidence="1">Uncharacterized protein</fullName>
    </submittedName>
</protein>
<organism evidence="1">
    <name type="scientific">Rhizophora mucronata</name>
    <name type="common">Asiatic mangrove</name>
    <dbReference type="NCBI Taxonomy" id="61149"/>
    <lineage>
        <taxon>Eukaryota</taxon>
        <taxon>Viridiplantae</taxon>
        <taxon>Streptophyta</taxon>
        <taxon>Embryophyta</taxon>
        <taxon>Tracheophyta</taxon>
        <taxon>Spermatophyta</taxon>
        <taxon>Magnoliopsida</taxon>
        <taxon>eudicotyledons</taxon>
        <taxon>Gunneridae</taxon>
        <taxon>Pentapetalae</taxon>
        <taxon>rosids</taxon>
        <taxon>fabids</taxon>
        <taxon>Malpighiales</taxon>
        <taxon>Rhizophoraceae</taxon>
        <taxon>Rhizophora</taxon>
    </lineage>
</organism>
<dbReference type="EMBL" id="GGEC01085687">
    <property type="protein sequence ID" value="MBX66171.1"/>
    <property type="molecule type" value="Transcribed_RNA"/>
</dbReference>
<accession>A0A2P2QGQ5</accession>
<evidence type="ECO:0000313" key="1">
    <source>
        <dbReference type="EMBL" id="MBX66171.1"/>
    </source>
</evidence>
<reference evidence="1" key="1">
    <citation type="submission" date="2018-02" db="EMBL/GenBank/DDBJ databases">
        <title>Rhizophora mucronata_Transcriptome.</title>
        <authorList>
            <person name="Meera S.P."/>
            <person name="Sreeshan A."/>
            <person name="Augustine A."/>
        </authorList>
    </citation>
    <scope>NUCLEOTIDE SEQUENCE</scope>
    <source>
        <tissue evidence="1">Leaf</tissue>
    </source>
</reference>